<dbReference type="InterPro" id="IPR008978">
    <property type="entry name" value="HSP20-like_chaperone"/>
</dbReference>
<feature type="domain" description="SHSP" evidence="1">
    <location>
        <begin position="1"/>
        <end position="111"/>
    </location>
</feature>
<evidence type="ECO:0000313" key="2">
    <source>
        <dbReference type="EMBL" id="EQD44894.1"/>
    </source>
</evidence>
<organism evidence="2">
    <name type="scientific">mine drainage metagenome</name>
    <dbReference type="NCBI Taxonomy" id="410659"/>
    <lineage>
        <taxon>unclassified sequences</taxon>
        <taxon>metagenomes</taxon>
        <taxon>ecological metagenomes</taxon>
    </lineage>
</organism>
<evidence type="ECO:0000259" key="1">
    <source>
        <dbReference type="PROSITE" id="PS01031"/>
    </source>
</evidence>
<dbReference type="EMBL" id="AUZZ01006797">
    <property type="protein sequence ID" value="EQD44894.1"/>
    <property type="molecule type" value="Genomic_DNA"/>
</dbReference>
<keyword evidence="2" id="KW-0346">Stress response</keyword>
<protein>
    <submittedName>
        <fullName evidence="2">Heat shock protein Hsp20 domain protein</fullName>
    </submittedName>
</protein>
<accession>T1AVX7</accession>
<dbReference type="PANTHER" id="PTHR11527">
    <property type="entry name" value="HEAT-SHOCK PROTEIN 20 FAMILY MEMBER"/>
    <property type="match status" value="1"/>
</dbReference>
<dbReference type="InterPro" id="IPR002068">
    <property type="entry name" value="A-crystallin/Hsp20_dom"/>
</dbReference>
<gene>
    <name evidence="2" type="ORF">B2A_09413</name>
</gene>
<dbReference type="SUPFAM" id="SSF49764">
    <property type="entry name" value="HSP20-like chaperones"/>
    <property type="match status" value="1"/>
</dbReference>
<dbReference type="PROSITE" id="PS01031">
    <property type="entry name" value="SHSP"/>
    <property type="match status" value="1"/>
</dbReference>
<dbReference type="InterPro" id="IPR031107">
    <property type="entry name" value="Small_HSP"/>
</dbReference>
<reference evidence="2" key="1">
    <citation type="submission" date="2013-08" db="EMBL/GenBank/DDBJ databases">
        <authorList>
            <person name="Mendez C."/>
            <person name="Richter M."/>
            <person name="Ferrer M."/>
            <person name="Sanchez J."/>
        </authorList>
    </citation>
    <scope>NUCLEOTIDE SEQUENCE</scope>
</reference>
<dbReference type="CDD" id="cd06464">
    <property type="entry name" value="ACD_sHsps-like"/>
    <property type="match status" value="1"/>
</dbReference>
<dbReference type="AlphaFoldDB" id="T1AVX7"/>
<dbReference type="Gene3D" id="2.60.40.790">
    <property type="match status" value="1"/>
</dbReference>
<proteinExistence type="predicted"/>
<sequence>GATSEWSPTAHISETDKEFVVRADRPGLKKEDVKVTFNDGLLTIQGERKQHKEETKAKYHRVENYYGSFSRAFSLPENIKAEAISCESKDGVLTVHIPKNAQNKPKEITIQ</sequence>
<reference evidence="2" key="2">
    <citation type="journal article" date="2014" name="ISME J.">
        <title>Microbial stratification in low pH oxic and suboxic macroscopic growths along an acid mine drainage.</title>
        <authorList>
            <person name="Mendez-Garcia C."/>
            <person name="Mesa V."/>
            <person name="Sprenger R.R."/>
            <person name="Richter M."/>
            <person name="Diez M.S."/>
            <person name="Solano J."/>
            <person name="Bargiela R."/>
            <person name="Golyshina O.V."/>
            <person name="Manteca A."/>
            <person name="Ramos J.L."/>
            <person name="Gallego J.R."/>
            <person name="Llorente I."/>
            <person name="Martins Dos Santos V.A."/>
            <person name="Jensen O.N."/>
            <person name="Pelaez A.I."/>
            <person name="Sanchez J."/>
            <person name="Ferrer M."/>
        </authorList>
    </citation>
    <scope>NUCLEOTIDE SEQUENCE</scope>
</reference>
<feature type="non-terminal residue" evidence="2">
    <location>
        <position position="1"/>
    </location>
</feature>
<name>T1AVX7_9ZZZZ</name>
<dbReference type="Pfam" id="PF00011">
    <property type="entry name" value="HSP20"/>
    <property type="match status" value="1"/>
</dbReference>
<comment type="caution">
    <text evidence="2">The sequence shown here is derived from an EMBL/GenBank/DDBJ whole genome shotgun (WGS) entry which is preliminary data.</text>
</comment>